<feature type="coiled-coil region" evidence="7">
    <location>
        <begin position="51"/>
        <end position="78"/>
    </location>
</feature>
<dbReference type="PROSITE" id="PS50113">
    <property type="entry name" value="PAC"/>
    <property type="match status" value="2"/>
</dbReference>
<dbReference type="InterPro" id="IPR004089">
    <property type="entry name" value="MCPsignal_dom"/>
</dbReference>
<gene>
    <name evidence="10" type="ORF">J2Z32_004316</name>
</gene>
<evidence type="ECO:0000313" key="11">
    <source>
        <dbReference type="Proteomes" id="UP001519272"/>
    </source>
</evidence>
<evidence type="ECO:0000256" key="5">
    <source>
        <dbReference type="ARBA" id="ARBA00022777"/>
    </source>
</evidence>
<evidence type="ECO:0000256" key="1">
    <source>
        <dbReference type="ARBA" id="ARBA00000085"/>
    </source>
</evidence>
<dbReference type="InterPro" id="IPR052162">
    <property type="entry name" value="Sensor_kinase/Photoreceptor"/>
</dbReference>
<dbReference type="Pfam" id="PF00015">
    <property type="entry name" value="MCPsignal"/>
    <property type="match status" value="1"/>
</dbReference>
<keyword evidence="3" id="KW-0597">Phosphoprotein</keyword>
<dbReference type="PANTHER" id="PTHR43304:SF1">
    <property type="entry name" value="PAC DOMAIN-CONTAINING PROTEIN"/>
    <property type="match status" value="1"/>
</dbReference>
<dbReference type="Gene3D" id="1.10.287.950">
    <property type="entry name" value="Methyl-accepting chemotaxis protein"/>
    <property type="match status" value="1"/>
</dbReference>
<dbReference type="SMART" id="SM00086">
    <property type="entry name" value="PAC"/>
    <property type="match status" value="2"/>
</dbReference>
<keyword evidence="5" id="KW-0418">Kinase</keyword>
<dbReference type="CDD" id="cd00130">
    <property type="entry name" value="PAS"/>
    <property type="match status" value="2"/>
</dbReference>
<dbReference type="InterPro" id="IPR035965">
    <property type="entry name" value="PAS-like_dom_sf"/>
</dbReference>
<evidence type="ECO:0000313" key="10">
    <source>
        <dbReference type="EMBL" id="MBP1907636.1"/>
    </source>
</evidence>
<feature type="domain" description="Methyl-accepting transducer" evidence="8">
    <location>
        <begin position="343"/>
        <end position="507"/>
    </location>
</feature>
<protein>
    <recommendedName>
        <fullName evidence="2">histidine kinase</fullName>
        <ecNumber evidence="2">2.7.13.3</ecNumber>
    </recommendedName>
</protein>
<feature type="domain" description="PAC" evidence="9">
    <location>
        <begin position="293"/>
        <end position="345"/>
    </location>
</feature>
<reference evidence="10 11" key="1">
    <citation type="submission" date="2021-03" db="EMBL/GenBank/DDBJ databases">
        <title>Genomic Encyclopedia of Type Strains, Phase IV (KMG-IV): sequencing the most valuable type-strain genomes for metagenomic binning, comparative biology and taxonomic classification.</title>
        <authorList>
            <person name="Goeker M."/>
        </authorList>
    </citation>
    <scope>NUCLEOTIDE SEQUENCE [LARGE SCALE GENOMIC DNA]</scope>
    <source>
        <strain evidence="10 11">DSM 14349</strain>
    </source>
</reference>
<dbReference type="InterPro" id="IPR001610">
    <property type="entry name" value="PAC"/>
</dbReference>
<dbReference type="Pfam" id="PF08447">
    <property type="entry name" value="PAS_3"/>
    <property type="match status" value="2"/>
</dbReference>
<dbReference type="NCBIfam" id="TIGR00229">
    <property type="entry name" value="sensory_box"/>
    <property type="match status" value="1"/>
</dbReference>
<evidence type="ECO:0000256" key="7">
    <source>
        <dbReference type="SAM" id="Coils"/>
    </source>
</evidence>
<keyword evidence="4" id="KW-0808">Transferase</keyword>
<dbReference type="RefSeq" id="WP_210091210.1">
    <property type="nucleotide sequence ID" value="NZ_JAGGKG010000030.1"/>
</dbReference>
<evidence type="ECO:0000256" key="6">
    <source>
        <dbReference type="PROSITE-ProRule" id="PRU00284"/>
    </source>
</evidence>
<feature type="domain" description="PAC" evidence="9">
    <location>
        <begin position="154"/>
        <end position="206"/>
    </location>
</feature>
<keyword evidence="7" id="KW-0175">Coiled coil</keyword>
<dbReference type="Gene3D" id="3.30.450.20">
    <property type="entry name" value="PAS domain"/>
    <property type="match status" value="2"/>
</dbReference>
<dbReference type="Proteomes" id="UP001519272">
    <property type="component" value="Unassembled WGS sequence"/>
</dbReference>
<evidence type="ECO:0000259" key="9">
    <source>
        <dbReference type="PROSITE" id="PS50113"/>
    </source>
</evidence>
<evidence type="ECO:0000256" key="2">
    <source>
        <dbReference type="ARBA" id="ARBA00012438"/>
    </source>
</evidence>
<keyword evidence="6" id="KW-0807">Transducer</keyword>
<name>A0ABS4FYI6_9BACL</name>
<dbReference type="PANTHER" id="PTHR43304">
    <property type="entry name" value="PHYTOCHROME-LIKE PROTEIN CPH1"/>
    <property type="match status" value="1"/>
</dbReference>
<organism evidence="10 11">
    <name type="scientific">Paenibacillus turicensis</name>
    <dbReference type="NCBI Taxonomy" id="160487"/>
    <lineage>
        <taxon>Bacteria</taxon>
        <taxon>Bacillati</taxon>
        <taxon>Bacillota</taxon>
        <taxon>Bacilli</taxon>
        <taxon>Bacillales</taxon>
        <taxon>Paenibacillaceae</taxon>
        <taxon>Paenibacillus</taxon>
    </lineage>
</organism>
<evidence type="ECO:0000256" key="4">
    <source>
        <dbReference type="ARBA" id="ARBA00022679"/>
    </source>
</evidence>
<evidence type="ECO:0000256" key="3">
    <source>
        <dbReference type="ARBA" id="ARBA00022553"/>
    </source>
</evidence>
<dbReference type="InterPro" id="IPR000700">
    <property type="entry name" value="PAS-assoc_C"/>
</dbReference>
<dbReference type="EMBL" id="JAGGKG010000030">
    <property type="protein sequence ID" value="MBP1907636.1"/>
    <property type="molecule type" value="Genomic_DNA"/>
</dbReference>
<dbReference type="SUPFAM" id="SSF55785">
    <property type="entry name" value="PYP-like sensor domain (PAS domain)"/>
    <property type="match status" value="2"/>
</dbReference>
<keyword evidence="11" id="KW-1185">Reference proteome</keyword>
<comment type="catalytic activity">
    <reaction evidence="1">
        <text>ATP + protein L-histidine = ADP + protein N-phospho-L-histidine.</text>
        <dbReference type="EC" id="2.7.13.3"/>
    </reaction>
</comment>
<dbReference type="InterPro" id="IPR000014">
    <property type="entry name" value="PAS"/>
</dbReference>
<dbReference type="SMART" id="SM00283">
    <property type="entry name" value="MA"/>
    <property type="match status" value="1"/>
</dbReference>
<dbReference type="PROSITE" id="PS50111">
    <property type="entry name" value="CHEMOTAXIS_TRANSDUC_2"/>
    <property type="match status" value="1"/>
</dbReference>
<dbReference type="InterPro" id="IPR013655">
    <property type="entry name" value="PAS_fold_3"/>
</dbReference>
<evidence type="ECO:0000259" key="8">
    <source>
        <dbReference type="PROSITE" id="PS50111"/>
    </source>
</evidence>
<comment type="caution">
    <text evidence="10">The sequence shown here is derived from an EMBL/GenBank/DDBJ whole genome shotgun (WGS) entry which is preliminary data.</text>
</comment>
<dbReference type="SUPFAM" id="SSF58104">
    <property type="entry name" value="Methyl-accepting chemotaxis protein (MCP) signaling domain"/>
    <property type="match status" value="1"/>
</dbReference>
<proteinExistence type="predicted"/>
<dbReference type="EC" id="2.7.13.3" evidence="2"/>
<sequence length="507" mass="57458">MFRKTQNLKLNSSSLDKLLEASQKFATNTELQNTTFELSPQEKDPKAQEIAKNISKTLDTLNEDMKNKEIRINLITKAIQVGLWDMSVVAGDPVNPKNSFNWSDDFRHMLGFQSEQDFPNVLESWSNRLHPEEADYTLKALADHLVDHSGKTPYDITYRLKLRNGEYKWFRATGTTIRDEQGVPLAIAGALFNIHEQKLKEIELENMYLRYSLINKILVEAPWEIIIYDGELGHPRSQIWWSPQFRHVLGFENEQDFPNILTSWTDRIHPEDLDKTNRYLANYIADHTGREIYSTEFRLALKNGEYRWFHANGEATRDSNGTPVRMAGTIRDISHEKNKAYILEQMNQKTKQLSASIDEMVRGISSVTSQAQDLATAQEKSASAATEAKGSVEETKDISSFIKEIANQTNLLGLNASIEAARAGELGAGFNVVAGEVRKLALHSAEATNHIDESLVKMNQLMDVVLEHINNMAILTQTQAALTEEVNASMDEINMMSQNLVDFAKHL</sequence>
<accession>A0ABS4FYI6</accession>